<dbReference type="RefSeq" id="WP_183675279.1">
    <property type="nucleotide sequence ID" value="NZ_CBCRYX010000010.1"/>
</dbReference>
<evidence type="ECO:0000256" key="1">
    <source>
        <dbReference type="SAM" id="Phobius"/>
    </source>
</evidence>
<comment type="caution">
    <text evidence="2">The sequence shown here is derived from an EMBL/GenBank/DDBJ whole genome shotgun (WGS) entry which is preliminary data.</text>
</comment>
<gene>
    <name evidence="2" type="ORF">HNQ45_001460</name>
</gene>
<dbReference type="Pfam" id="PF14256">
    <property type="entry name" value="YwiC"/>
    <property type="match status" value="1"/>
</dbReference>
<organism evidence="2 3">
    <name type="scientific">Nosocomiicoccus ampullae</name>
    <dbReference type="NCBI Taxonomy" id="489910"/>
    <lineage>
        <taxon>Bacteria</taxon>
        <taxon>Bacillati</taxon>
        <taxon>Bacillota</taxon>
        <taxon>Bacilli</taxon>
        <taxon>Bacillales</taxon>
        <taxon>Staphylococcaceae</taxon>
        <taxon>Nosocomiicoccus</taxon>
    </lineage>
</organism>
<dbReference type="EMBL" id="JACHHF010000009">
    <property type="protein sequence ID" value="MBB5176572.1"/>
    <property type="molecule type" value="Genomic_DNA"/>
</dbReference>
<feature type="transmembrane region" description="Helical" evidence="1">
    <location>
        <begin position="90"/>
        <end position="109"/>
    </location>
</feature>
<keyword evidence="1" id="KW-0812">Transmembrane</keyword>
<feature type="transmembrane region" description="Helical" evidence="1">
    <location>
        <begin position="179"/>
        <end position="206"/>
    </location>
</feature>
<sequence length="244" mass="28314">MQFKFKKQNQHGAWAMVFMPPLLGMVAGGFHASQLFFIIGWLFIFFSADHILYFFKRFKRKEFEILNSALLFGVISLLFLLYPIMVEYRVIYFFLCMIPFGTVNAYFSFKRNERNMLNNISAIIIFSLAGGATGILNTHEVTNKLIFIMIITTLYFVGSALVVKTVIREKNNPKYKWASFIYHFIIMVAGFIYHPIVGVAFLFGFIRAVYVYGKGWKPKQLGILEIIHVVYVTIVISLFMVYFS</sequence>
<keyword evidence="1" id="KW-1133">Transmembrane helix</keyword>
<name>A0A9Q2D0G4_9STAP</name>
<proteinExistence type="predicted"/>
<feature type="transmembrane region" description="Helical" evidence="1">
    <location>
        <begin position="65"/>
        <end position="84"/>
    </location>
</feature>
<evidence type="ECO:0000313" key="3">
    <source>
        <dbReference type="Proteomes" id="UP000579136"/>
    </source>
</evidence>
<accession>A0A9Q2D0G4</accession>
<feature type="transmembrane region" description="Helical" evidence="1">
    <location>
        <begin position="116"/>
        <end position="139"/>
    </location>
</feature>
<keyword evidence="1" id="KW-0472">Membrane</keyword>
<keyword evidence="3" id="KW-1185">Reference proteome</keyword>
<dbReference type="AlphaFoldDB" id="A0A9Q2D0G4"/>
<dbReference type="Proteomes" id="UP000579136">
    <property type="component" value="Unassembled WGS sequence"/>
</dbReference>
<feature type="transmembrane region" description="Helical" evidence="1">
    <location>
        <begin position="12"/>
        <end position="30"/>
    </location>
</feature>
<evidence type="ECO:0000313" key="2">
    <source>
        <dbReference type="EMBL" id="MBB5176572.1"/>
    </source>
</evidence>
<protein>
    <submittedName>
        <fullName evidence="2">Glucan phosphoethanolaminetransferase (Alkaline phosphatase superfamily)</fullName>
    </submittedName>
</protein>
<dbReference type="InterPro" id="IPR025576">
    <property type="entry name" value="YwiC"/>
</dbReference>
<feature type="transmembrane region" description="Helical" evidence="1">
    <location>
        <begin position="36"/>
        <end position="53"/>
    </location>
</feature>
<feature type="transmembrane region" description="Helical" evidence="1">
    <location>
        <begin position="226"/>
        <end position="243"/>
    </location>
</feature>
<feature type="transmembrane region" description="Helical" evidence="1">
    <location>
        <begin position="145"/>
        <end position="167"/>
    </location>
</feature>
<reference evidence="2 3" key="1">
    <citation type="submission" date="2020-08" db="EMBL/GenBank/DDBJ databases">
        <title>Genomic Encyclopedia of Type Strains, Phase IV (KMG-IV): sequencing the most valuable type-strain genomes for metagenomic binning, comparative biology and taxonomic classification.</title>
        <authorList>
            <person name="Goeker M."/>
        </authorList>
    </citation>
    <scope>NUCLEOTIDE SEQUENCE [LARGE SCALE GENOMIC DNA]</scope>
    <source>
        <strain evidence="2 3">DSM 19163</strain>
    </source>
</reference>